<sequence>MPASYIDEAKKQFKTDLVFKAEDVPLRCDPPAAELEVTLHGLMQMNGYIIKSLEEIAGRGANAVTYRAGKKFGHEVAKYFEKKDDVEDALRELSYILHGQYSFEPWKPEGKDNYIVEDESGTFIYLVFHDCIVRQNLRRIGEEQGGPFCQTLCGYVVGAVEEITGKKARLEIIHTGPNACLKKLILK</sequence>
<reference evidence="1" key="1">
    <citation type="submission" date="2022-01" db="EMBL/GenBank/DDBJ databases">
        <title>Draft genome of Methanogenium marinum DSM 15558.</title>
        <authorList>
            <person name="Chen S.-C."/>
            <person name="You Y.-T."/>
        </authorList>
    </citation>
    <scope>NUCLEOTIDE SEQUENCE</scope>
    <source>
        <strain evidence="1">DSM 15558</strain>
    </source>
</reference>
<dbReference type="RefSeq" id="WP_274925674.1">
    <property type="nucleotide sequence ID" value="NZ_JAKELO010000002.1"/>
</dbReference>
<dbReference type="EMBL" id="JAKELO010000002">
    <property type="protein sequence ID" value="MDE4909070.1"/>
    <property type="molecule type" value="Genomic_DNA"/>
</dbReference>
<protein>
    <submittedName>
        <fullName evidence="1">Hydrocarbon binding protein (Contains V4R domain)</fullName>
    </submittedName>
</protein>
<accession>A0A9Q4PWG8</accession>
<proteinExistence type="predicted"/>
<dbReference type="AlphaFoldDB" id="A0A9Q4PWG8"/>
<keyword evidence="2" id="KW-1185">Reference proteome</keyword>
<dbReference type="InterPro" id="IPR024096">
    <property type="entry name" value="NO_sig/Golgi_transp_ligand-bd"/>
</dbReference>
<dbReference type="Proteomes" id="UP001143747">
    <property type="component" value="Unassembled WGS sequence"/>
</dbReference>
<dbReference type="Gene3D" id="3.30.1380.20">
    <property type="entry name" value="Trafficking protein particle complex subunit 3"/>
    <property type="match status" value="1"/>
</dbReference>
<evidence type="ECO:0000313" key="2">
    <source>
        <dbReference type="Proteomes" id="UP001143747"/>
    </source>
</evidence>
<comment type="caution">
    <text evidence="1">The sequence shown here is derived from an EMBL/GenBank/DDBJ whole genome shotgun (WGS) entry which is preliminary data.</text>
</comment>
<gene>
    <name evidence="1" type="ORF">L0665_10660</name>
</gene>
<evidence type="ECO:0000313" key="1">
    <source>
        <dbReference type="EMBL" id="MDE4909070.1"/>
    </source>
</evidence>
<name>A0A9Q4PWG8_9EURY</name>
<dbReference type="SUPFAM" id="SSF111126">
    <property type="entry name" value="Ligand-binding domain in the NO signalling and Golgi transport"/>
    <property type="match status" value="1"/>
</dbReference>
<organism evidence="1 2">
    <name type="scientific">Methanogenium marinum</name>
    <dbReference type="NCBI Taxonomy" id="348610"/>
    <lineage>
        <taxon>Archaea</taxon>
        <taxon>Methanobacteriati</taxon>
        <taxon>Methanobacteriota</taxon>
        <taxon>Stenosarchaea group</taxon>
        <taxon>Methanomicrobia</taxon>
        <taxon>Methanomicrobiales</taxon>
        <taxon>Methanomicrobiaceae</taxon>
        <taxon>Methanogenium</taxon>
    </lineage>
</organism>